<keyword evidence="1" id="KW-0808">Transferase</keyword>
<name>A0ABY4EAN2_VITST</name>
<dbReference type="PROSITE" id="PS51186">
    <property type="entry name" value="GNAT"/>
    <property type="match status" value="1"/>
</dbReference>
<organism evidence="4 5">
    <name type="scientific">Vitreoscilla stercoraria</name>
    <dbReference type="NCBI Taxonomy" id="61"/>
    <lineage>
        <taxon>Bacteria</taxon>
        <taxon>Pseudomonadati</taxon>
        <taxon>Pseudomonadota</taxon>
        <taxon>Betaproteobacteria</taxon>
        <taxon>Neisseriales</taxon>
        <taxon>Neisseriaceae</taxon>
        <taxon>Vitreoscilla</taxon>
    </lineage>
</organism>
<gene>
    <name evidence="4" type="ORF">LVJ81_12155</name>
</gene>
<sequence length="165" mass="18733">MLIRIAQEADLKDIINIYNSTIASRKVTADLKPVTVEERLDWFQAHQKPHRPMLVCCNTDNQILAWGTFSDYYARAAYDITAEISIYVSETQRGQKLGQTMLQYMLDIAPSLNIKNVVAVIFGHNTPSLALFKKFGFAQWGLLPRVCELDDIEADIVLLGKRLMV</sequence>
<evidence type="ECO:0000313" key="5">
    <source>
        <dbReference type="Proteomes" id="UP000832034"/>
    </source>
</evidence>
<dbReference type="Pfam" id="PF00583">
    <property type="entry name" value="Acetyltransf_1"/>
    <property type="match status" value="1"/>
</dbReference>
<dbReference type="RefSeq" id="WP_019959350.1">
    <property type="nucleotide sequence ID" value="NZ_CP091512.1"/>
</dbReference>
<feature type="domain" description="N-acetyltransferase" evidence="3">
    <location>
        <begin position="1"/>
        <end position="155"/>
    </location>
</feature>
<reference evidence="4" key="2">
    <citation type="journal article" date="2022" name="Res Sq">
        <title>Evolution of multicellular longitudinally dividing oral cavity symbionts (Neisseriaceae).</title>
        <authorList>
            <person name="Nyongesa S."/>
            <person name="Weber P."/>
            <person name="Bernet E."/>
            <person name="Pullido F."/>
            <person name="Nieckarz M."/>
            <person name="Delaby M."/>
            <person name="Nieves C."/>
            <person name="Viehboeck T."/>
            <person name="Krause N."/>
            <person name="Rivera-Millot A."/>
            <person name="Nakamura A."/>
            <person name="Vischer N."/>
            <person name="VanNieuwenhze M."/>
            <person name="Brun Y."/>
            <person name="Cava F."/>
            <person name="Bulgheresi S."/>
            <person name="Veyrier F."/>
        </authorList>
    </citation>
    <scope>NUCLEOTIDE SEQUENCE</scope>
    <source>
        <strain evidence="4">SAG 1488-6</strain>
    </source>
</reference>
<evidence type="ECO:0000313" key="4">
    <source>
        <dbReference type="EMBL" id="UOO92346.1"/>
    </source>
</evidence>
<evidence type="ECO:0000259" key="3">
    <source>
        <dbReference type="PROSITE" id="PS51186"/>
    </source>
</evidence>
<evidence type="ECO:0000256" key="1">
    <source>
        <dbReference type="ARBA" id="ARBA00022679"/>
    </source>
</evidence>
<reference evidence="4" key="1">
    <citation type="submission" date="2021-12" db="EMBL/GenBank/DDBJ databases">
        <authorList>
            <person name="Veyrier F.J."/>
        </authorList>
    </citation>
    <scope>NUCLEOTIDE SEQUENCE</scope>
    <source>
        <strain evidence="4">SAG 1488-6</strain>
    </source>
</reference>
<dbReference type="SUPFAM" id="SSF55729">
    <property type="entry name" value="Acyl-CoA N-acyltransferases (Nat)"/>
    <property type="match status" value="1"/>
</dbReference>
<keyword evidence="2" id="KW-0012">Acyltransferase</keyword>
<dbReference type="Proteomes" id="UP000832034">
    <property type="component" value="Chromosome"/>
</dbReference>
<dbReference type="InterPro" id="IPR016181">
    <property type="entry name" value="Acyl_CoA_acyltransferase"/>
</dbReference>
<dbReference type="CDD" id="cd04301">
    <property type="entry name" value="NAT_SF"/>
    <property type="match status" value="1"/>
</dbReference>
<evidence type="ECO:0000256" key="2">
    <source>
        <dbReference type="ARBA" id="ARBA00023315"/>
    </source>
</evidence>
<dbReference type="InterPro" id="IPR000182">
    <property type="entry name" value="GNAT_dom"/>
</dbReference>
<dbReference type="EMBL" id="CP091512">
    <property type="protein sequence ID" value="UOO92346.1"/>
    <property type="molecule type" value="Genomic_DNA"/>
</dbReference>
<dbReference type="PANTHER" id="PTHR43072">
    <property type="entry name" value="N-ACETYLTRANSFERASE"/>
    <property type="match status" value="1"/>
</dbReference>
<accession>A0ABY4EAN2</accession>
<keyword evidence="5" id="KW-1185">Reference proteome</keyword>
<dbReference type="Gene3D" id="3.40.630.30">
    <property type="match status" value="1"/>
</dbReference>
<protein>
    <submittedName>
        <fullName evidence="4">N-acetyltransferase family protein</fullName>
    </submittedName>
</protein>
<dbReference type="PANTHER" id="PTHR43072:SF23">
    <property type="entry name" value="UPF0039 PROTEIN C11D3.02C"/>
    <property type="match status" value="1"/>
</dbReference>
<proteinExistence type="predicted"/>